<dbReference type="RefSeq" id="WP_152166817.1">
    <property type="nucleotide sequence ID" value="NZ_CP045096.1"/>
</dbReference>
<proteinExistence type="predicted"/>
<dbReference type="Proteomes" id="UP000327294">
    <property type="component" value="Chromosome"/>
</dbReference>
<dbReference type="Gene3D" id="3.40.47.10">
    <property type="match status" value="1"/>
</dbReference>
<evidence type="ECO:0000256" key="3">
    <source>
        <dbReference type="SAM" id="MobiDB-lite"/>
    </source>
</evidence>
<gene>
    <name evidence="6" type="ORF">F9278_02710</name>
</gene>
<dbReference type="InterPro" id="IPR032821">
    <property type="entry name" value="PKS_assoc"/>
</dbReference>
<accession>A0A5P8JWR2</accession>
<evidence type="ECO:0000259" key="5">
    <source>
        <dbReference type="Pfam" id="PF16197"/>
    </source>
</evidence>
<dbReference type="GO" id="GO:0006633">
    <property type="term" value="P:fatty acid biosynthetic process"/>
    <property type="evidence" value="ECO:0007669"/>
    <property type="project" value="TreeGrafter"/>
</dbReference>
<dbReference type="KEGG" id="sphv:F9278_02710"/>
<keyword evidence="6" id="KW-0378">Hydrolase</keyword>
<dbReference type="EMBL" id="CP045096">
    <property type="protein sequence ID" value="QFQ95281.1"/>
    <property type="molecule type" value="Genomic_DNA"/>
</dbReference>
<dbReference type="InterPro" id="IPR000073">
    <property type="entry name" value="AB_hydrolase_1"/>
</dbReference>
<dbReference type="SUPFAM" id="SSF53901">
    <property type="entry name" value="Thiolase-like"/>
    <property type="match status" value="1"/>
</dbReference>
<dbReference type="Gene3D" id="3.40.366.10">
    <property type="entry name" value="Malonyl-Coenzyme A Acyl Carrier Protein, domain 2"/>
    <property type="match status" value="1"/>
</dbReference>
<feature type="region of interest" description="Disordered" evidence="3">
    <location>
        <begin position="30"/>
        <end position="86"/>
    </location>
</feature>
<dbReference type="SUPFAM" id="SSF53474">
    <property type="entry name" value="alpha/beta-Hydrolases"/>
    <property type="match status" value="1"/>
</dbReference>
<evidence type="ECO:0000313" key="6">
    <source>
        <dbReference type="EMBL" id="QFQ95281.1"/>
    </source>
</evidence>
<reference evidence="6 7" key="1">
    <citation type="submission" date="2019-10" db="EMBL/GenBank/DDBJ databases">
        <title>Streptomyces sp. strain GY16 isolated from leaves of Broussonetia papyrifera.</title>
        <authorList>
            <person name="Mo P."/>
        </authorList>
    </citation>
    <scope>NUCLEOTIDE SEQUENCE [LARGE SCALE GENOMIC DNA]</scope>
    <source>
        <strain evidence="6 7">GY16</strain>
    </source>
</reference>
<feature type="domain" description="Polyketide synthase C-terminal extension" evidence="5">
    <location>
        <begin position="15"/>
        <end position="143"/>
    </location>
</feature>
<evidence type="ECO:0000256" key="2">
    <source>
        <dbReference type="ARBA" id="ARBA00023268"/>
    </source>
</evidence>
<dbReference type="InterPro" id="IPR029058">
    <property type="entry name" value="AB_hydrolase_fold"/>
</dbReference>
<dbReference type="Pfam" id="PF12697">
    <property type="entry name" value="Abhydrolase_6"/>
    <property type="match status" value="1"/>
</dbReference>
<dbReference type="Pfam" id="PF16197">
    <property type="entry name" value="KAsynt_C_assoc"/>
    <property type="match status" value="1"/>
</dbReference>
<evidence type="ECO:0000259" key="4">
    <source>
        <dbReference type="Pfam" id="PF12697"/>
    </source>
</evidence>
<feature type="compositionally biased region" description="Acidic residues" evidence="3">
    <location>
        <begin position="61"/>
        <end position="71"/>
    </location>
</feature>
<dbReference type="Gene3D" id="3.40.50.1820">
    <property type="entry name" value="alpha/beta hydrolase"/>
    <property type="match status" value="1"/>
</dbReference>
<evidence type="ECO:0000256" key="1">
    <source>
        <dbReference type="ARBA" id="ARBA00022679"/>
    </source>
</evidence>
<keyword evidence="1" id="KW-0808">Transferase</keyword>
<sequence length="577" mass="61540">MEHGVLPRTLHVGAPSPHVDWSAGAVELPTETRGWPDAGRPRRAGVSSFGVSGTNAHLILEEPEEPEEPEAGADSGPPAEADQTRTWPTGVSWVLSGRSVDALRAQAARLAAHVRERPELTRAEVGAALARGRSVFEHRAVAIGADPTELVAGLTALAEGRPAPGLFHGRVTSDSRTVLVLSDHGLARDIDWAARLVLTSPAFSRRLAHCRRALAKVGDHALRGGAFPGSEPTVRWAVLVALAGVWRSTAYVRRRWSARVWARSRRPVCPARCRSRRARRRWRTASRLRVGRDEGVAMASTPLLFLHGYRHGSWCWSEVVAKVTAGGRRAAAVDMAGHGLYARRPACLSRRPFAPDAVATEVSPVADVDLDRAAGLLVSQVRQVGRGGPVTVVAHSMGGTVLTRAAQHAPELIEHMVYLTAFMPASDVPALAYIQSADNEGDLVGPSLRADPAVVGALRFDLASEDAAYRQQLRQAFFGDVDPVVADAALGLLSPDAPVGIALGATALTRDGWGSIPRTYVTCARDMAIRPPVQRGFIAEADAAFPDNPTSVAELDASHSPFLSMPDQVADIVTKTG</sequence>
<dbReference type="InterPro" id="IPR050091">
    <property type="entry name" value="PKS_NRPS_Biosynth_Enz"/>
</dbReference>
<dbReference type="AlphaFoldDB" id="A0A5P8JWR2"/>
<dbReference type="InterPro" id="IPR016039">
    <property type="entry name" value="Thiolase-like"/>
</dbReference>
<protein>
    <submittedName>
        <fullName evidence="6">Alpha/beta fold hydrolase</fullName>
    </submittedName>
</protein>
<keyword evidence="2" id="KW-0511">Multifunctional enzyme</keyword>
<dbReference type="PANTHER" id="PTHR43775">
    <property type="entry name" value="FATTY ACID SYNTHASE"/>
    <property type="match status" value="1"/>
</dbReference>
<organism evidence="6 7">
    <name type="scientific">Streptomyces phaeolivaceus</name>
    <dbReference type="NCBI Taxonomy" id="2653200"/>
    <lineage>
        <taxon>Bacteria</taxon>
        <taxon>Bacillati</taxon>
        <taxon>Actinomycetota</taxon>
        <taxon>Actinomycetes</taxon>
        <taxon>Kitasatosporales</taxon>
        <taxon>Streptomycetaceae</taxon>
        <taxon>Streptomyces</taxon>
    </lineage>
</organism>
<dbReference type="GO" id="GO:0004312">
    <property type="term" value="F:fatty acid synthase activity"/>
    <property type="evidence" value="ECO:0007669"/>
    <property type="project" value="TreeGrafter"/>
</dbReference>
<feature type="domain" description="AB hydrolase-1" evidence="4">
    <location>
        <begin position="303"/>
        <end position="571"/>
    </location>
</feature>
<keyword evidence="7" id="KW-1185">Reference proteome</keyword>
<evidence type="ECO:0000313" key="7">
    <source>
        <dbReference type="Proteomes" id="UP000327294"/>
    </source>
</evidence>
<dbReference type="GO" id="GO:0016787">
    <property type="term" value="F:hydrolase activity"/>
    <property type="evidence" value="ECO:0007669"/>
    <property type="project" value="UniProtKB-KW"/>
</dbReference>
<dbReference type="PANTHER" id="PTHR43775:SF51">
    <property type="entry name" value="INACTIVE PHENOLPHTHIOCEROL SYNTHESIS POLYKETIDE SYNTHASE TYPE I PKS1-RELATED"/>
    <property type="match status" value="1"/>
</dbReference>
<name>A0A5P8JWR2_9ACTN</name>
<dbReference type="InterPro" id="IPR001227">
    <property type="entry name" value="Ac_transferase_dom_sf"/>
</dbReference>
<feature type="compositionally biased region" description="Low complexity" evidence="3">
    <location>
        <begin position="72"/>
        <end position="81"/>
    </location>
</feature>